<dbReference type="EMBL" id="NKXS01000505">
    <property type="protein sequence ID" value="PIN23785.1"/>
    <property type="molecule type" value="Genomic_DNA"/>
</dbReference>
<sequence length="52" mass="5812">MPSALETYSSLLWVSHLEMTRISEAAFVVCFKCGSQFHTSVLYKKKEVASGI</sequence>
<evidence type="ECO:0000313" key="1">
    <source>
        <dbReference type="EMBL" id="PIN23785.1"/>
    </source>
</evidence>
<comment type="caution">
    <text evidence="1">The sequence shown here is derived from an EMBL/GenBank/DDBJ whole genome shotgun (WGS) entry which is preliminary data.</text>
</comment>
<protein>
    <submittedName>
        <fullName evidence="1">Uncharacterized protein</fullName>
    </submittedName>
</protein>
<name>A0A2G9I201_9LAMI</name>
<reference evidence="2" key="1">
    <citation type="journal article" date="2018" name="Gigascience">
        <title>Genome assembly of the Pink Ipe (Handroanthus impetiginosus, Bignoniaceae), a highly valued, ecologically keystone Neotropical timber forest tree.</title>
        <authorList>
            <person name="Silva-Junior O.B."/>
            <person name="Grattapaglia D."/>
            <person name="Novaes E."/>
            <person name="Collevatti R.G."/>
        </authorList>
    </citation>
    <scope>NUCLEOTIDE SEQUENCE [LARGE SCALE GENOMIC DNA]</scope>
    <source>
        <strain evidence="2">cv. UFG-1</strain>
    </source>
</reference>
<gene>
    <name evidence="1" type="ORF">CDL12_03481</name>
</gene>
<accession>A0A2G9I201</accession>
<evidence type="ECO:0000313" key="2">
    <source>
        <dbReference type="Proteomes" id="UP000231279"/>
    </source>
</evidence>
<dbReference type="AlphaFoldDB" id="A0A2G9I201"/>
<proteinExistence type="predicted"/>
<keyword evidence="2" id="KW-1185">Reference proteome</keyword>
<organism evidence="1 2">
    <name type="scientific">Handroanthus impetiginosus</name>
    <dbReference type="NCBI Taxonomy" id="429701"/>
    <lineage>
        <taxon>Eukaryota</taxon>
        <taxon>Viridiplantae</taxon>
        <taxon>Streptophyta</taxon>
        <taxon>Embryophyta</taxon>
        <taxon>Tracheophyta</taxon>
        <taxon>Spermatophyta</taxon>
        <taxon>Magnoliopsida</taxon>
        <taxon>eudicotyledons</taxon>
        <taxon>Gunneridae</taxon>
        <taxon>Pentapetalae</taxon>
        <taxon>asterids</taxon>
        <taxon>lamiids</taxon>
        <taxon>Lamiales</taxon>
        <taxon>Bignoniaceae</taxon>
        <taxon>Crescentiina</taxon>
        <taxon>Tabebuia alliance</taxon>
        <taxon>Handroanthus</taxon>
    </lineage>
</organism>
<dbReference type="Proteomes" id="UP000231279">
    <property type="component" value="Unassembled WGS sequence"/>
</dbReference>